<feature type="binding site" evidence="20">
    <location>
        <position position="28"/>
    </location>
    <ligand>
        <name>Mg(2+)</name>
        <dbReference type="ChEBI" id="CHEBI:18420"/>
        <label>2</label>
    </ligand>
</feature>
<evidence type="ECO:0000256" key="17">
    <source>
        <dbReference type="ARBA" id="ARBA00023268"/>
    </source>
</evidence>
<feature type="binding site" evidence="20">
    <location>
        <position position="358"/>
    </location>
    <ligand>
        <name>GTP</name>
        <dbReference type="ChEBI" id="CHEBI:37565"/>
    </ligand>
</feature>
<comment type="pathway">
    <text evidence="5 20">Cofactor biosynthesis; riboflavin biosynthesis; 2-hydroxy-3-oxobutyl phosphate from D-ribulose 5-phosphate: step 1/1.</text>
</comment>
<feature type="binding site" evidence="20">
    <location>
        <begin position="27"/>
        <end position="28"/>
    </location>
    <ligand>
        <name>D-ribulose 5-phosphate</name>
        <dbReference type="ChEBI" id="CHEBI:58121"/>
    </ligand>
</feature>
<feature type="binding site" evidence="20">
    <location>
        <position position="271"/>
    </location>
    <ligand>
        <name>Zn(2+)</name>
        <dbReference type="ChEBI" id="CHEBI:29105"/>
        <note>catalytic</note>
    </ligand>
</feature>
<proteinExistence type="inferred from homology"/>
<feature type="domain" description="GTP cyclohydrolase II" evidence="21">
    <location>
        <begin position="210"/>
        <end position="374"/>
    </location>
</feature>
<evidence type="ECO:0000256" key="15">
    <source>
        <dbReference type="ARBA" id="ARBA00023211"/>
    </source>
</evidence>
<dbReference type="EMBL" id="CP003220">
    <property type="protein sequence ID" value="EGB14890.1"/>
    <property type="molecule type" value="Genomic_DNA"/>
</dbReference>
<evidence type="ECO:0000256" key="10">
    <source>
        <dbReference type="ARBA" id="ARBA00022741"/>
    </source>
</evidence>
<feature type="binding site" evidence="20">
    <location>
        <position position="318"/>
    </location>
    <ligand>
        <name>GTP</name>
        <dbReference type="ChEBI" id="CHEBI:37565"/>
    </ligand>
</feature>
<evidence type="ECO:0000256" key="14">
    <source>
        <dbReference type="ARBA" id="ARBA00023134"/>
    </source>
</evidence>
<evidence type="ECO:0000256" key="19">
    <source>
        <dbReference type="ARBA" id="ARBA00049295"/>
    </source>
</evidence>
<dbReference type="Pfam" id="PF00926">
    <property type="entry name" value="DHBP_synthase"/>
    <property type="match status" value="1"/>
</dbReference>
<dbReference type="InterPro" id="IPR000926">
    <property type="entry name" value="RibA"/>
</dbReference>
<accession>F0JFG6</accession>
<keyword evidence="14 20" id="KW-0342">GTP-binding</keyword>
<dbReference type="NCBIfam" id="TIGR00505">
    <property type="entry name" value="ribA"/>
    <property type="match status" value="1"/>
</dbReference>
<dbReference type="GO" id="GO:0008270">
    <property type="term" value="F:zinc ion binding"/>
    <property type="evidence" value="ECO:0007669"/>
    <property type="project" value="UniProtKB-UniRule"/>
</dbReference>
<organism evidence="22 23">
    <name type="scientific">Pseudodesulfovibrio mercurii</name>
    <dbReference type="NCBI Taxonomy" id="641491"/>
    <lineage>
        <taxon>Bacteria</taxon>
        <taxon>Pseudomonadati</taxon>
        <taxon>Thermodesulfobacteriota</taxon>
        <taxon>Desulfovibrionia</taxon>
        <taxon>Desulfovibrionales</taxon>
        <taxon>Desulfovibrionaceae</taxon>
    </lineage>
</organism>
<dbReference type="Proteomes" id="UP000007845">
    <property type="component" value="Chromosome"/>
</dbReference>
<evidence type="ECO:0000256" key="1">
    <source>
        <dbReference type="ARBA" id="ARBA00000141"/>
    </source>
</evidence>
<name>F0JFG6_9BACT</name>
<evidence type="ECO:0000256" key="2">
    <source>
        <dbReference type="ARBA" id="ARBA00001936"/>
    </source>
</evidence>
<evidence type="ECO:0000256" key="18">
    <source>
        <dbReference type="ARBA" id="ARBA00043932"/>
    </source>
</evidence>
<dbReference type="FunFam" id="3.40.50.10990:FF:000001">
    <property type="entry name" value="Riboflavin biosynthesis protein RibBA"/>
    <property type="match status" value="1"/>
</dbReference>
<dbReference type="eggNOG" id="COG0807">
    <property type="taxonomic scope" value="Bacteria"/>
</dbReference>
<comment type="similarity">
    <text evidence="7 20">In the C-terminal section; belongs to the GTP cyclohydrolase II family.</text>
</comment>
<dbReference type="PIRSF" id="PIRSF001259">
    <property type="entry name" value="RibA"/>
    <property type="match status" value="1"/>
</dbReference>
<dbReference type="eggNOG" id="COG0108">
    <property type="taxonomic scope" value="Bacteria"/>
</dbReference>
<dbReference type="GO" id="GO:0009231">
    <property type="term" value="P:riboflavin biosynthetic process"/>
    <property type="evidence" value="ECO:0007669"/>
    <property type="project" value="UniProtKB-UniRule"/>
</dbReference>
<comment type="caution">
    <text evidence="20">Lacks conserved residue(s) required for the propagation of feature annotation.</text>
</comment>
<feature type="binding site" evidence="20">
    <location>
        <begin position="253"/>
        <end position="257"/>
    </location>
    <ligand>
        <name>GTP</name>
        <dbReference type="ChEBI" id="CHEBI:37565"/>
    </ligand>
</feature>
<comment type="catalytic activity">
    <reaction evidence="1 20">
        <text>D-ribulose 5-phosphate = (2S)-2-hydroxy-3-oxobutyl phosphate + formate + H(+)</text>
        <dbReference type="Rhea" id="RHEA:18457"/>
        <dbReference type="ChEBI" id="CHEBI:15378"/>
        <dbReference type="ChEBI" id="CHEBI:15740"/>
        <dbReference type="ChEBI" id="CHEBI:58121"/>
        <dbReference type="ChEBI" id="CHEBI:58830"/>
        <dbReference type="EC" id="4.1.99.12"/>
    </reaction>
</comment>
<dbReference type="Gene3D" id="3.40.50.10990">
    <property type="entry name" value="GTP cyclohydrolase II"/>
    <property type="match status" value="1"/>
</dbReference>
<dbReference type="Gene3D" id="3.90.870.10">
    <property type="entry name" value="DHBP synthase"/>
    <property type="match status" value="1"/>
</dbReference>
<dbReference type="OrthoDB" id="9793111at2"/>
<dbReference type="SMR" id="F0JFG6"/>
<evidence type="ECO:0000256" key="5">
    <source>
        <dbReference type="ARBA" id="ARBA00004904"/>
    </source>
</evidence>
<comment type="catalytic activity">
    <reaction evidence="19 20">
        <text>GTP + 4 H2O = 2,5-diamino-6-hydroxy-4-(5-phosphoribosylamino)-pyrimidine + formate + 2 phosphate + 3 H(+)</text>
        <dbReference type="Rhea" id="RHEA:23704"/>
        <dbReference type="ChEBI" id="CHEBI:15377"/>
        <dbReference type="ChEBI" id="CHEBI:15378"/>
        <dbReference type="ChEBI" id="CHEBI:15740"/>
        <dbReference type="ChEBI" id="CHEBI:37565"/>
        <dbReference type="ChEBI" id="CHEBI:43474"/>
        <dbReference type="ChEBI" id="CHEBI:58614"/>
        <dbReference type="EC" id="3.5.4.25"/>
    </reaction>
</comment>
<dbReference type="GO" id="GO:0005829">
    <property type="term" value="C:cytosol"/>
    <property type="evidence" value="ECO:0007669"/>
    <property type="project" value="TreeGrafter"/>
</dbReference>
<feature type="binding site" evidence="20">
    <location>
        <position position="28"/>
    </location>
    <ligand>
        <name>Mg(2+)</name>
        <dbReference type="ChEBI" id="CHEBI:18420"/>
        <label>1</label>
    </ligand>
</feature>
<feature type="region of interest" description="GTP cyclohydrolase II" evidence="20">
    <location>
        <begin position="202"/>
        <end position="403"/>
    </location>
</feature>
<evidence type="ECO:0000256" key="13">
    <source>
        <dbReference type="ARBA" id="ARBA00022842"/>
    </source>
</evidence>
<evidence type="ECO:0000313" key="22">
    <source>
        <dbReference type="EMBL" id="EGB14890.1"/>
    </source>
</evidence>
<reference evidence="22 23" key="1">
    <citation type="journal article" date="2011" name="J. Bacteriol.">
        <title>Genome sequence of the mercury-methylating strain Desulfovibrio desulfuricans ND132.</title>
        <authorList>
            <person name="Brown S.D."/>
            <person name="Gilmour C.C."/>
            <person name="Kucken A.M."/>
            <person name="Wall J.D."/>
            <person name="Elias D.A."/>
            <person name="Brandt C.C."/>
            <person name="Podar M."/>
            <person name="Chertkov O."/>
            <person name="Held B."/>
            <person name="Bruce D.C."/>
            <person name="Detter J.C."/>
            <person name="Tapia R."/>
            <person name="Han C.S."/>
            <person name="Goodwin L.A."/>
            <person name="Cheng J.F."/>
            <person name="Pitluck S."/>
            <person name="Woyke T."/>
            <person name="Mikhailova N."/>
            <person name="Ivanova N.N."/>
            <person name="Han J."/>
            <person name="Lucas S."/>
            <person name="Lapidus A.L."/>
            <person name="Land M.L."/>
            <person name="Hauser L.J."/>
            <person name="Palumbo A.V."/>
        </authorList>
    </citation>
    <scope>NUCLEOTIDE SEQUENCE [LARGE SCALE GENOMIC DNA]</scope>
    <source>
        <strain evidence="22 23">ND132</strain>
    </source>
</reference>
<dbReference type="InterPro" id="IPR000422">
    <property type="entry name" value="DHBP_synthase_RibB"/>
</dbReference>
<keyword evidence="11 20" id="KW-0378">Hydrolase</keyword>
<dbReference type="CDD" id="cd00641">
    <property type="entry name" value="GTP_cyclohydro2"/>
    <property type="match status" value="1"/>
</dbReference>
<dbReference type="GO" id="GO:0030145">
    <property type="term" value="F:manganese ion binding"/>
    <property type="evidence" value="ECO:0007669"/>
    <property type="project" value="UniProtKB-UniRule"/>
</dbReference>
<feature type="binding site" evidence="20">
    <location>
        <position position="164"/>
    </location>
    <ligand>
        <name>D-ribulose 5-phosphate</name>
        <dbReference type="ChEBI" id="CHEBI:58121"/>
    </ligand>
</feature>
<keyword evidence="10 20" id="KW-0547">Nucleotide-binding</keyword>
<feature type="active site" description="Proton acceptor; for GTP cyclohydrolase activity" evidence="20">
    <location>
        <position position="330"/>
    </location>
</feature>
<dbReference type="EC" id="4.1.99.12" evidence="20"/>
<evidence type="ECO:0000256" key="4">
    <source>
        <dbReference type="ARBA" id="ARBA00004853"/>
    </source>
</evidence>
<dbReference type="SUPFAM" id="SSF55821">
    <property type="entry name" value="YrdC/RibB"/>
    <property type="match status" value="1"/>
</dbReference>
<comment type="similarity">
    <text evidence="6 20">In the N-terminal section; belongs to the DHBP synthase family.</text>
</comment>
<dbReference type="RefSeq" id="WP_014322318.1">
    <property type="nucleotide sequence ID" value="NC_016803.1"/>
</dbReference>
<dbReference type="FunFam" id="3.90.870.10:FF:000001">
    <property type="entry name" value="Riboflavin biosynthesis protein RibBA"/>
    <property type="match status" value="1"/>
</dbReference>
<feature type="region of interest" description="DHBP synthase" evidence="20">
    <location>
        <begin position="1"/>
        <end position="201"/>
    </location>
</feature>
<feature type="site" description="Essential for DHBP synthase activity" evidence="20">
    <location>
        <position position="164"/>
    </location>
</feature>
<dbReference type="NCBIfam" id="TIGR00506">
    <property type="entry name" value="ribB"/>
    <property type="match status" value="1"/>
</dbReference>
<keyword evidence="15 20" id="KW-0464">Manganese</keyword>
<dbReference type="STRING" id="641491.DND132_1684"/>
<evidence type="ECO:0000256" key="9">
    <source>
        <dbReference type="ARBA" id="ARBA00022723"/>
    </source>
</evidence>
<keyword evidence="17 20" id="KW-0511">Multifunctional enzyme</keyword>
<comment type="cofactor">
    <cofactor evidence="20">
        <name>Mg(2+)</name>
        <dbReference type="ChEBI" id="CHEBI:18420"/>
    </cofactor>
    <cofactor evidence="20">
        <name>Mn(2+)</name>
        <dbReference type="ChEBI" id="CHEBI:29035"/>
    </cofactor>
    <text evidence="20">Binds 2 divalent metal cations per subunit. Magnesium or manganese.</text>
</comment>
<keyword evidence="9 20" id="KW-0479">Metal-binding</keyword>
<protein>
    <recommendedName>
        <fullName evidence="20">Riboflavin biosynthesis protein RibBA</fullName>
    </recommendedName>
    <domain>
        <recommendedName>
            <fullName evidence="20">3,4-dihydroxy-2-butanone 4-phosphate synthase</fullName>
            <shortName evidence="20">DHBP synthase</shortName>
            <ecNumber evidence="20">4.1.99.12</ecNumber>
        </recommendedName>
    </domain>
    <domain>
        <recommendedName>
            <fullName evidence="20">GTP cyclohydrolase-2</fullName>
            <ecNumber evidence="20">3.5.4.25</ecNumber>
        </recommendedName>
        <alternativeName>
            <fullName evidence="20">GTP cyclohydrolase II</fullName>
        </alternativeName>
    </domain>
</protein>
<dbReference type="GO" id="GO:0003935">
    <property type="term" value="F:GTP cyclohydrolase II activity"/>
    <property type="evidence" value="ECO:0007669"/>
    <property type="project" value="UniProtKB-UniRule"/>
</dbReference>
<dbReference type="HAMAP" id="MF_00180">
    <property type="entry name" value="RibB"/>
    <property type="match status" value="1"/>
</dbReference>
<keyword evidence="8 20" id="KW-0686">Riboflavin biosynthesis</keyword>
<keyword evidence="16 20" id="KW-0456">Lyase</keyword>
<comment type="function">
    <text evidence="3 20">Catalyzes the conversion of D-ribulose 5-phosphate to formate and 3,4-dihydroxy-2-butanone 4-phosphate.</text>
</comment>
<dbReference type="NCBIfam" id="NF006803">
    <property type="entry name" value="PRK09311.1"/>
    <property type="match status" value="1"/>
</dbReference>
<feature type="binding site" evidence="20">
    <location>
        <position position="353"/>
    </location>
    <ligand>
        <name>GTP</name>
        <dbReference type="ChEBI" id="CHEBI:37565"/>
    </ligand>
</feature>
<dbReference type="SUPFAM" id="SSF142695">
    <property type="entry name" value="RibA-like"/>
    <property type="match status" value="1"/>
</dbReference>
<feature type="binding site" evidence="20">
    <location>
        <position position="274"/>
    </location>
    <ligand>
        <name>GTP</name>
        <dbReference type="ChEBI" id="CHEBI:37565"/>
    </ligand>
</feature>
<dbReference type="GO" id="GO:0008686">
    <property type="term" value="F:3,4-dihydroxy-2-butanone-4-phosphate synthase activity"/>
    <property type="evidence" value="ECO:0007669"/>
    <property type="project" value="UniProtKB-UniRule"/>
</dbReference>
<dbReference type="InterPro" id="IPR016299">
    <property type="entry name" value="Riboflavin_synth_RibBA"/>
</dbReference>
<dbReference type="AlphaFoldDB" id="F0JFG6"/>
<sequence length="403" mass="43747">MSLCKIEEAIEDIRQGRMVIMVDDEDRENEGDLVCAAEAVTPEAINFMATYGRGLICLPMSNDMADALGLELMTKKNESGFGTNFTVSIEAREGVTTGISAKDRATTVLAAVADGAGPESIVTPGHIFPLRAKDGGVLVRAGQTEGGSDIARLAGFKPAAVICEIMNEDGTMARMPDLEKYAAKHGLKICSVADLIAYRMKFDGKSVTKVGEAHLPTRWGNFESAAFYSEADGKTHIALYMGDIHPDQPTLVRVHSECLTGDVFGSLRCDCGPQLQDAMCMIRNEGKGVLVYMRQEGRGIGLGNKIRAYHLQDQGLDTVEANVKLGFPPDMREYGTGAQILVALGVSKMRLMTNNPKKMVGLEGYGLEVVERVPIEVGACELNERYLKTKRDKMHHLLKVDGK</sequence>
<dbReference type="InterPro" id="IPR032677">
    <property type="entry name" value="GTP_cyclohydro_II"/>
</dbReference>
<dbReference type="UniPathway" id="UPA00275">
    <property type="reaction ID" value="UER00399"/>
</dbReference>
<dbReference type="HAMAP" id="MF_01283">
    <property type="entry name" value="RibBA"/>
    <property type="match status" value="1"/>
</dbReference>
<comment type="pathway">
    <text evidence="4 20">Cofactor biosynthesis; riboflavin biosynthesis; 5-amino-6-(D-ribitylamino)uracil from GTP: step 1/4.</text>
</comment>
<evidence type="ECO:0000256" key="11">
    <source>
        <dbReference type="ARBA" id="ARBA00022801"/>
    </source>
</evidence>
<evidence type="ECO:0000256" key="16">
    <source>
        <dbReference type="ARBA" id="ARBA00023239"/>
    </source>
</evidence>
<dbReference type="GO" id="GO:0000287">
    <property type="term" value="F:magnesium ion binding"/>
    <property type="evidence" value="ECO:0007669"/>
    <property type="project" value="UniProtKB-UniRule"/>
</dbReference>
<gene>
    <name evidence="20" type="primary">ribBA</name>
    <name evidence="22" type="ORF">DND132_1684</name>
</gene>
<dbReference type="NCBIfam" id="NF001591">
    <property type="entry name" value="PRK00393.1"/>
    <property type="match status" value="1"/>
</dbReference>
<dbReference type="InterPro" id="IPR036144">
    <property type="entry name" value="RibA-like_sf"/>
</dbReference>
<dbReference type="PANTHER" id="PTHR21327:SF18">
    <property type="entry name" value="3,4-DIHYDROXY-2-BUTANONE 4-PHOSPHATE SYNTHASE"/>
    <property type="match status" value="1"/>
</dbReference>
<evidence type="ECO:0000256" key="20">
    <source>
        <dbReference type="HAMAP-Rule" id="MF_01283"/>
    </source>
</evidence>
<dbReference type="EC" id="3.5.4.25" evidence="20"/>
<keyword evidence="23" id="KW-1185">Reference proteome</keyword>
<evidence type="ECO:0000256" key="3">
    <source>
        <dbReference type="ARBA" id="ARBA00002284"/>
    </source>
</evidence>
<evidence type="ECO:0000256" key="8">
    <source>
        <dbReference type="ARBA" id="ARBA00022619"/>
    </source>
</evidence>
<keyword evidence="13 20" id="KW-0460">Magnesium</keyword>
<dbReference type="HAMAP" id="MF_00179">
    <property type="entry name" value="RibA"/>
    <property type="match status" value="1"/>
</dbReference>
<feature type="binding site" evidence="20">
    <location>
        <position position="258"/>
    </location>
    <ligand>
        <name>Zn(2+)</name>
        <dbReference type="ChEBI" id="CHEBI:29105"/>
        <note>catalytic</note>
    </ligand>
</feature>
<feature type="binding site" evidence="20">
    <location>
        <position position="269"/>
    </location>
    <ligand>
        <name>Zn(2+)</name>
        <dbReference type="ChEBI" id="CHEBI:29105"/>
        <note>catalytic</note>
    </ligand>
</feature>
<feature type="site" description="Essential for DHBP synthase activity" evidence="20">
    <location>
        <position position="126"/>
    </location>
</feature>
<comment type="function">
    <text evidence="18 20">Catalyzes the conversion of GTP to 2,5-diamino-6-ribosylamino-4(3H)-pyrimidinone 5'-phosphate (DARP), formate and pyrophosphate.</text>
</comment>
<dbReference type="Pfam" id="PF00925">
    <property type="entry name" value="GTP_cyclohydro2"/>
    <property type="match status" value="1"/>
</dbReference>
<evidence type="ECO:0000256" key="7">
    <source>
        <dbReference type="ARBA" id="ARBA00008976"/>
    </source>
</evidence>
<feature type="binding site" evidence="20">
    <location>
        <begin position="296"/>
        <end position="298"/>
    </location>
    <ligand>
        <name>GTP</name>
        <dbReference type="ChEBI" id="CHEBI:37565"/>
    </ligand>
</feature>
<feature type="active site" description="Nucleophile; for GTP cyclohydrolase activity" evidence="20">
    <location>
        <position position="332"/>
    </location>
</feature>
<evidence type="ECO:0000256" key="6">
    <source>
        <dbReference type="ARBA" id="ARBA00005520"/>
    </source>
</evidence>
<comment type="cofactor">
    <cofactor evidence="2">
        <name>Mn(2+)</name>
        <dbReference type="ChEBI" id="CHEBI:29035"/>
    </cofactor>
</comment>
<keyword evidence="12 20" id="KW-0862">Zinc</keyword>
<dbReference type="KEGG" id="ddn:DND132_1684"/>
<dbReference type="InterPro" id="IPR017945">
    <property type="entry name" value="DHBP_synth_RibB-like_a/b_dom"/>
</dbReference>
<dbReference type="PANTHER" id="PTHR21327">
    <property type="entry name" value="GTP CYCLOHYDROLASE II-RELATED"/>
    <property type="match status" value="1"/>
</dbReference>
<evidence type="ECO:0000256" key="12">
    <source>
        <dbReference type="ARBA" id="ARBA00022833"/>
    </source>
</evidence>
<evidence type="ECO:0000313" key="23">
    <source>
        <dbReference type="Proteomes" id="UP000007845"/>
    </source>
</evidence>
<dbReference type="HOGENOM" id="CLU_020273_1_2_7"/>
<dbReference type="GO" id="GO:0005525">
    <property type="term" value="F:GTP binding"/>
    <property type="evidence" value="ECO:0007669"/>
    <property type="project" value="UniProtKB-KW"/>
</dbReference>
<comment type="cofactor">
    <cofactor evidence="20">
        <name>Zn(2+)</name>
        <dbReference type="ChEBI" id="CHEBI:29105"/>
    </cofactor>
    <text evidence="20">Binds 1 zinc ion per subunit.</text>
</comment>
<evidence type="ECO:0000259" key="21">
    <source>
        <dbReference type="Pfam" id="PF00925"/>
    </source>
</evidence>
<feature type="binding site" evidence="20">
    <location>
        <position position="32"/>
    </location>
    <ligand>
        <name>D-ribulose 5-phosphate</name>
        <dbReference type="ChEBI" id="CHEBI:58121"/>
    </ligand>
</feature>